<gene>
    <name evidence="3" type="ORF">EEJ31_02340</name>
</gene>
<proteinExistence type="predicted"/>
<evidence type="ECO:0000313" key="4">
    <source>
        <dbReference type="Proteomes" id="UP000279859"/>
    </source>
</evidence>
<dbReference type="OrthoDB" id="3181909at2"/>
<comment type="caution">
    <text evidence="3">The sequence shown here is derived from an EMBL/GenBank/DDBJ whole genome shotgun (WGS) entry which is preliminary data.</text>
</comment>
<reference evidence="3 4" key="1">
    <citation type="submission" date="2018-11" db="EMBL/GenBank/DDBJ databases">
        <title>Cryobacterium sp. nov., isolated from rhizosphere soil of lettuce.</title>
        <authorList>
            <person name="Wang Y."/>
        </authorList>
    </citation>
    <scope>NUCLEOTIDE SEQUENCE [LARGE SCALE GENOMIC DNA]</scope>
    <source>
        <strain evidence="3 4">NEAU-85</strain>
    </source>
</reference>
<dbReference type="Gene3D" id="3.40.50.1820">
    <property type="entry name" value="alpha/beta hydrolase"/>
    <property type="match status" value="1"/>
</dbReference>
<protein>
    <submittedName>
        <fullName evidence="3">Alpha/beta hydrolase</fullName>
    </submittedName>
</protein>
<dbReference type="EMBL" id="RDSR01000002">
    <property type="protein sequence ID" value="RNE67059.1"/>
    <property type="molecule type" value="Genomic_DNA"/>
</dbReference>
<dbReference type="InterPro" id="IPR029058">
    <property type="entry name" value="AB_hydrolase_fold"/>
</dbReference>
<dbReference type="PANTHER" id="PTHR48081">
    <property type="entry name" value="AB HYDROLASE SUPERFAMILY PROTEIN C4A8.06C"/>
    <property type="match status" value="1"/>
</dbReference>
<evidence type="ECO:0000313" key="3">
    <source>
        <dbReference type="EMBL" id="RNE67059.1"/>
    </source>
</evidence>
<organism evidence="3 4">
    <name type="scientific">Cryobacterium tepidiphilum</name>
    <dbReference type="NCBI Taxonomy" id="2486026"/>
    <lineage>
        <taxon>Bacteria</taxon>
        <taxon>Bacillati</taxon>
        <taxon>Actinomycetota</taxon>
        <taxon>Actinomycetes</taxon>
        <taxon>Micrococcales</taxon>
        <taxon>Microbacteriaceae</taxon>
        <taxon>Cryobacterium</taxon>
    </lineage>
</organism>
<keyword evidence="4" id="KW-1185">Reference proteome</keyword>
<keyword evidence="1 3" id="KW-0378">Hydrolase</keyword>
<dbReference type="RefSeq" id="WP_123044672.1">
    <property type="nucleotide sequence ID" value="NZ_RDSR01000002.1"/>
</dbReference>
<accession>A0A3M8LQD6</accession>
<dbReference type="InterPro" id="IPR050300">
    <property type="entry name" value="GDXG_lipolytic_enzyme"/>
</dbReference>
<dbReference type="InterPro" id="IPR013094">
    <property type="entry name" value="AB_hydrolase_3"/>
</dbReference>
<dbReference type="SUPFAM" id="SSF53474">
    <property type="entry name" value="alpha/beta-Hydrolases"/>
    <property type="match status" value="1"/>
</dbReference>
<evidence type="ECO:0000256" key="1">
    <source>
        <dbReference type="ARBA" id="ARBA00022801"/>
    </source>
</evidence>
<dbReference type="Pfam" id="PF07859">
    <property type="entry name" value="Abhydrolase_3"/>
    <property type="match status" value="1"/>
</dbReference>
<dbReference type="GO" id="GO:0016787">
    <property type="term" value="F:hydrolase activity"/>
    <property type="evidence" value="ECO:0007669"/>
    <property type="project" value="UniProtKB-KW"/>
</dbReference>
<dbReference type="AlphaFoldDB" id="A0A3M8LQD6"/>
<dbReference type="PANTHER" id="PTHR48081:SF8">
    <property type="entry name" value="ALPHA_BETA HYDROLASE FOLD-3 DOMAIN-CONTAINING PROTEIN-RELATED"/>
    <property type="match status" value="1"/>
</dbReference>
<name>A0A3M8LQD6_9MICO</name>
<sequence length="288" mass="29841">MGDRQIAGPHGPLALRVYDSEATDGPGLVWLHGGGFAFGDLDMPEAHWVGQQLAARGITVVSVGYQLAPQFELRGSPAVGRGTGAHFPVASEEVAAAFEWVHAHAAELGIDPDRLSLGGASAGGNLAAGASLRLRDAGGVLPASVLLAYPTLHAALPEPTPELAAKIARLDAGSAFPPASVRAMNLNYVRDEALLADPYAFPGGHDLAGLPPTFILNSDRDSLRSSGEAYASELAAAGVDLLLVREPGTKHGHLNQPNEPAATTSIERMAAWLCPGHLIPSRQTESSP</sequence>
<evidence type="ECO:0000259" key="2">
    <source>
        <dbReference type="Pfam" id="PF07859"/>
    </source>
</evidence>
<dbReference type="Proteomes" id="UP000279859">
    <property type="component" value="Unassembled WGS sequence"/>
</dbReference>
<feature type="domain" description="Alpha/beta hydrolase fold-3" evidence="2">
    <location>
        <begin position="28"/>
        <end position="253"/>
    </location>
</feature>